<dbReference type="InterPro" id="IPR050882">
    <property type="entry name" value="Prepilin_peptidase/N-MTase"/>
</dbReference>
<keyword evidence="2" id="KW-0472">Membrane</keyword>
<sequence>MIGILLKIAWEDSRSRRIRDRLLILLLAAGLWNRFGYGEMQGILWESVAGILSVSGGMLLICLWKPGCFGGGDIKLMAVSGFLLGWEKNLDAFFAGMLFAGIFCVWMLAAGKIDRKSKIALGPFLCTGLILKILCGCSG</sequence>
<keyword evidence="5" id="KW-1185">Reference proteome</keyword>
<dbReference type="GO" id="GO:0006465">
    <property type="term" value="P:signal peptide processing"/>
    <property type="evidence" value="ECO:0007669"/>
    <property type="project" value="TreeGrafter"/>
</dbReference>
<evidence type="ECO:0000313" key="4">
    <source>
        <dbReference type="EMBL" id="MBM6827187.1"/>
    </source>
</evidence>
<feature type="transmembrane region" description="Helical" evidence="2">
    <location>
        <begin position="43"/>
        <end position="61"/>
    </location>
</feature>
<keyword evidence="2" id="KW-1133">Transmembrane helix</keyword>
<evidence type="ECO:0000313" key="5">
    <source>
        <dbReference type="Proteomes" id="UP000713880"/>
    </source>
</evidence>
<accession>A0A939BCT2</accession>
<comment type="caution">
    <text evidence="4">The sequence shown here is derived from an EMBL/GenBank/DDBJ whole genome shotgun (WGS) entry which is preliminary data.</text>
</comment>
<dbReference type="AlphaFoldDB" id="A0A939BCT2"/>
<dbReference type="Pfam" id="PF01478">
    <property type="entry name" value="Peptidase_A24"/>
    <property type="match status" value="1"/>
</dbReference>
<evidence type="ECO:0000256" key="2">
    <source>
        <dbReference type="SAM" id="Phobius"/>
    </source>
</evidence>
<protein>
    <submittedName>
        <fullName evidence="4">Prepilin peptidase</fullName>
    </submittedName>
</protein>
<dbReference type="PANTHER" id="PTHR30487">
    <property type="entry name" value="TYPE 4 PREPILIN-LIKE PROTEINS LEADER PEPTIDE-PROCESSING ENZYME"/>
    <property type="match status" value="1"/>
</dbReference>
<dbReference type="Gene3D" id="1.20.120.1220">
    <property type="match status" value="1"/>
</dbReference>
<dbReference type="InterPro" id="IPR000045">
    <property type="entry name" value="Prepilin_IV_endopep_pep"/>
</dbReference>
<evidence type="ECO:0000259" key="3">
    <source>
        <dbReference type="Pfam" id="PF01478"/>
    </source>
</evidence>
<evidence type="ECO:0000256" key="1">
    <source>
        <dbReference type="ARBA" id="ARBA00005801"/>
    </source>
</evidence>
<keyword evidence="2" id="KW-0812">Transmembrane</keyword>
<name>A0A939BCT2_9CLOT</name>
<reference evidence="4" key="1">
    <citation type="submission" date="2020-08" db="EMBL/GenBank/DDBJ databases">
        <authorList>
            <person name="Cejkova D."/>
            <person name="Kubasova T."/>
            <person name="Jahodarova E."/>
            <person name="Rychlik I."/>
        </authorList>
    </citation>
    <scope>NUCLEOTIDE SEQUENCE</scope>
    <source>
        <strain evidence="4">An420c</strain>
    </source>
</reference>
<proteinExistence type="inferred from homology"/>
<comment type="similarity">
    <text evidence="1">Belongs to the peptidase A24 family.</text>
</comment>
<dbReference type="PANTHER" id="PTHR30487:SF0">
    <property type="entry name" value="PREPILIN LEADER PEPTIDASE_N-METHYLTRANSFERASE-RELATED"/>
    <property type="match status" value="1"/>
</dbReference>
<reference evidence="4" key="2">
    <citation type="journal article" date="2021" name="Sci. Rep.">
        <title>The distribution of antibiotic resistance genes in chicken gut microbiota commensals.</title>
        <authorList>
            <person name="Juricova H."/>
            <person name="Matiasovicova J."/>
            <person name="Kubasova T."/>
            <person name="Cejkova D."/>
            <person name="Rychlik I."/>
        </authorList>
    </citation>
    <scope>NUCLEOTIDE SEQUENCE</scope>
    <source>
        <strain evidence="4">An420c</strain>
    </source>
</reference>
<organism evidence="4 5">
    <name type="scientific">Mordavella massiliensis</name>
    <dbReference type="NCBI Taxonomy" id="1871024"/>
    <lineage>
        <taxon>Bacteria</taxon>
        <taxon>Bacillati</taxon>
        <taxon>Bacillota</taxon>
        <taxon>Clostridia</taxon>
        <taxon>Eubacteriales</taxon>
        <taxon>Clostridiaceae</taxon>
        <taxon>Mordavella</taxon>
    </lineage>
</organism>
<dbReference type="GO" id="GO:0005886">
    <property type="term" value="C:plasma membrane"/>
    <property type="evidence" value="ECO:0007669"/>
    <property type="project" value="TreeGrafter"/>
</dbReference>
<dbReference type="Proteomes" id="UP000713880">
    <property type="component" value="Unassembled WGS sequence"/>
</dbReference>
<dbReference type="EMBL" id="JACJLV010000026">
    <property type="protein sequence ID" value="MBM6827187.1"/>
    <property type="molecule type" value="Genomic_DNA"/>
</dbReference>
<feature type="transmembrane region" description="Helical" evidence="2">
    <location>
        <begin position="92"/>
        <end position="109"/>
    </location>
</feature>
<dbReference type="GO" id="GO:0004190">
    <property type="term" value="F:aspartic-type endopeptidase activity"/>
    <property type="evidence" value="ECO:0007669"/>
    <property type="project" value="InterPro"/>
</dbReference>
<gene>
    <name evidence="4" type="ORF">H6A13_08795</name>
</gene>
<feature type="domain" description="Prepilin type IV endopeptidase peptidase" evidence="3">
    <location>
        <begin position="2"/>
        <end position="105"/>
    </location>
</feature>